<keyword evidence="2" id="KW-0963">Cytoplasm</keyword>
<dbReference type="GO" id="GO:0005737">
    <property type="term" value="C:cytoplasm"/>
    <property type="evidence" value="ECO:0007669"/>
    <property type="project" value="UniProtKB-SubCell"/>
</dbReference>
<feature type="domain" description="Core-binding (CB)" evidence="11">
    <location>
        <begin position="6"/>
        <end position="107"/>
    </location>
</feature>
<evidence type="ECO:0000259" key="11">
    <source>
        <dbReference type="PROSITE" id="PS51900"/>
    </source>
</evidence>
<evidence type="ECO:0000256" key="3">
    <source>
        <dbReference type="ARBA" id="ARBA00022618"/>
    </source>
</evidence>
<keyword evidence="6 9" id="KW-0238">DNA-binding</keyword>
<accession>A0A2H0BI83</accession>
<dbReference type="Pfam" id="PF00589">
    <property type="entry name" value="Phage_integrase"/>
    <property type="match status" value="1"/>
</dbReference>
<dbReference type="Proteomes" id="UP000229847">
    <property type="component" value="Unassembled WGS sequence"/>
</dbReference>
<evidence type="ECO:0000256" key="1">
    <source>
        <dbReference type="ARBA" id="ARBA00004496"/>
    </source>
</evidence>
<dbReference type="GO" id="GO:0015074">
    <property type="term" value="P:DNA integration"/>
    <property type="evidence" value="ECO:0007669"/>
    <property type="project" value="UniProtKB-KW"/>
</dbReference>
<proteinExistence type="predicted"/>
<dbReference type="InterPro" id="IPR050090">
    <property type="entry name" value="Tyrosine_recombinase_XerCD"/>
</dbReference>
<dbReference type="AlphaFoldDB" id="A0A2H0BI83"/>
<evidence type="ECO:0000256" key="2">
    <source>
        <dbReference type="ARBA" id="ARBA00022490"/>
    </source>
</evidence>
<dbReference type="GO" id="GO:0051301">
    <property type="term" value="P:cell division"/>
    <property type="evidence" value="ECO:0007669"/>
    <property type="project" value="UniProtKB-KW"/>
</dbReference>
<dbReference type="PANTHER" id="PTHR30349:SF77">
    <property type="entry name" value="TYROSINE RECOMBINASE XERC"/>
    <property type="match status" value="1"/>
</dbReference>
<dbReference type="GO" id="GO:0007059">
    <property type="term" value="P:chromosome segregation"/>
    <property type="evidence" value="ECO:0007669"/>
    <property type="project" value="UniProtKB-KW"/>
</dbReference>
<evidence type="ECO:0000313" key="12">
    <source>
        <dbReference type="EMBL" id="PIP57375.1"/>
    </source>
</evidence>
<dbReference type="InterPro" id="IPR002104">
    <property type="entry name" value="Integrase_catalytic"/>
</dbReference>
<dbReference type="GO" id="GO:0006310">
    <property type="term" value="P:DNA recombination"/>
    <property type="evidence" value="ECO:0007669"/>
    <property type="project" value="UniProtKB-KW"/>
</dbReference>
<dbReference type="InterPro" id="IPR013762">
    <property type="entry name" value="Integrase-like_cat_sf"/>
</dbReference>
<keyword evidence="4" id="KW-0159">Chromosome partition</keyword>
<dbReference type="InterPro" id="IPR044068">
    <property type="entry name" value="CB"/>
</dbReference>
<dbReference type="InterPro" id="IPR011010">
    <property type="entry name" value="DNA_brk_join_enz"/>
</dbReference>
<dbReference type="Pfam" id="PF02899">
    <property type="entry name" value="Phage_int_SAM_1"/>
    <property type="match status" value="1"/>
</dbReference>
<sequence>MSDKEKVLLPLFDDFLLYIKTQNYSEETVYNYERDLETFNQYLSNLPDASPTSFKRVNKMVINQYKAYLASQDRLTSIKKEKGVVKLSSYSMNRMLSSLRSYLKYLVDVDYPIPVSAEAVKLVKTEKKHAKVAEFDQLVKLIEAPLVLEKDKKVGLRNHVMLEVLFSTGMRISELCKLKRSDIDGTGRIFIMGKGKKERFVYLTPRAANYLERYLELRKDNLQGLFIPYRGSNSQKSDKKISTNYLQSKIKEYREKLRINVPTSAHSLRHGFATYLAEQGASPAAIQVLLGHESLNTTTKYVHSSDKFAEETHHKYHPLKQ</sequence>
<dbReference type="InterPro" id="IPR004107">
    <property type="entry name" value="Integrase_SAM-like_N"/>
</dbReference>
<dbReference type="SUPFAM" id="SSF56349">
    <property type="entry name" value="DNA breaking-rejoining enzymes"/>
    <property type="match status" value="1"/>
</dbReference>
<evidence type="ECO:0000256" key="5">
    <source>
        <dbReference type="ARBA" id="ARBA00022908"/>
    </source>
</evidence>
<dbReference type="GO" id="GO:0003677">
    <property type="term" value="F:DNA binding"/>
    <property type="evidence" value="ECO:0007669"/>
    <property type="project" value="UniProtKB-UniRule"/>
</dbReference>
<reference evidence="12 13" key="1">
    <citation type="submission" date="2017-09" db="EMBL/GenBank/DDBJ databases">
        <title>Depth-based differentiation of microbial function through sediment-hosted aquifers and enrichment of novel symbionts in the deep terrestrial subsurface.</title>
        <authorList>
            <person name="Probst A.J."/>
            <person name="Ladd B."/>
            <person name="Jarett J.K."/>
            <person name="Geller-Mcgrath D.E."/>
            <person name="Sieber C.M."/>
            <person name="Emerson J.B."/>
            <person name="Anantharaman K."/>
            <person name="Thomas B.C."/>
            <person name="Malmstrom R."/>
            <person name="Stieglmeier M."/>
            <person name="Klingl A."/>
            <person name="Woyke T."/>
            <person name="Ryan C.M."/>
            <person name="Banfield J.F."/>
        </authorList>
    </citation>
    <scope>NUCLEOTIDE SEQUENCE [LARGE SCALE GENOMIC DNA]</scope>
    <source>
        <strain evidence="12">CG22_combo_CG10-13_8_21_14_all_39_10</strain>
    </source>
</reference>
<keyword evidence="3" id="KW-0132">Cell division</keyword>
<dbReference type="PANTHER" id="PTHR30349">
    <property type="entry name" value="PHAGE INTEGRASE-RELATED"/>
    <property type="match status" value="1"/>
</dbReference>
<keyword evidence="8" id="KW-0131">Cell cycle</keyword>
<name>A0A2H0BI83_9BACT</name>
<evidence type="ECO:0000256" key="4">
    <source>
        <dbReference type="ARBA" id="ARBA00022829"/>
    </source>
</evidence>
<keyword evidence="5" id="KW-0229">DNA integration</keyword>
<evidence type="ECO:0000256" key="7">
    <source>
        <dbReference type="ARBA" id="ARBA00023172"/>
    </source>
</evidence>
<gene>
    <name evidence="12" type="ORF">COX03_03520</name>
</gene>
<keyword evidence="7" id="KW-0233">DNA recombination</keyword>
<dbReference type="PROSITE" id="PS51900">
    <property type="entry name" value="CB"/>
    <property type="match status" value="1"/>
</dbReference>
<feature type="domain" description="Tyr recombinase" evidence="10">
    <location>
        <begin position="128"/>
        <end position="314"/>
    </location>
</feature>
<dbReference type="InterPro" id="IPR010998">
    <property type="entry name" value="Integrase_recombinase_N"/>
</dbReference>
<evidence type="ECO:0000256" key="6">
    <source>
        <dbReference type="ARBA" id="ARBA00023125"/>
    </source>
</evidence>
<evidence type="ECO:0000256" key="8">
    <source>
        <dbReference type="ARBA" id="ARBA00023306"/>
    </source>
</evidence>
<dbReference type="EMBL" id="PCSW01000105">
    <property type="protein sequence ID" value="PIP57375.1"/>
    <property type="molecule type" value="Genomic_DNA"/>
</dbReference>
<evidence type="ECO:0000313" key="13">
    <source>
        <dbReference type="Proteomes" id="UP000229847"/>
    </source>
</evidence>
<evidence type="ECO:0000256" key="9">
    <source>
        <dbReference type="PROSITE-ProRule" id="PRU01248"/>
    </source>
</evidence>
<dbReference type="Gene3D" id="1.10.443.10">
    <property type="entry name" value="Intergrase catalytic core"/>
    <property type="match status" value="1"/>
</dbReference>
<comment type="caution">
    <text evidence="12">The sequence shown here is derived from an EMBL/GenBank/DDBJ whole genome shotgun (WGS) entry which is preliminary data.</text>
</comment>
<protein>
    <recommendedName>
        <fullName evidence="14">Tyrosine recombinase XerC</fullName>
    </recommendedName>
</protein>
<organism evidence="12 13">
    <name type="scientific">Candidatus Woesebacteria bacterium CG22_combo_CG10-13_8_21_14_all_39_10</name>
    <dbReference type="NCBI Taxonomy" id="1975059"/>
    <lineage>
        <taxon>Bacteria</taxon>
        <taxon>Candidatus Woeseibacteriota</taxon>
    </lineage>
</organism>
<evidence type="ECO:0000259" key="10">
    <source>
        <dbReference type="PROSITE" id="PS51898"/>
    </source>
</evidence>
<evidence type="ECO:0008006" key="14">
    <source>
        <dbReference type="Google" id="ProtNLM"/>
    </source>
</evidence>
<dbReference type="PROSITE" id="PS51898">
    <property type="entry name" value="TYR_RECOMBINASE"/>
    <property type="match status" value="1"/>
</dbReference>
<dbReference type="Gene3D" id="1.10.150.130">
    <property type="match status" value="1"/>
</dbReference>
<comment type="subcellular location">
    <subcellularLocation>
        <location evidence="1">Cytoplasm</location>
    </subcellularLocation>
</comment>